<comment type="caution">
    <text evidence="6">The sequence shown here is derived from an EMBL/GenBank/DDBJ whole genome shotgun (WGS) entry which is preliminary data.</text>
</comment>
<dbReference type="EMBL" id="MU807341">
    <property type="protein sequence ID" value="KAJ3831618.1"/>
    <property type="molecule type" value="Genomic_DNA"/>
</dbReference>
<evidence type="ECO:0000256" key="3">
    <source>
        <dbReference type="ARBA" id="ARBA00022771"/>
    </source>
</evidence>
<feature type="non-terminal residue" evidence="6">
    <location>
        <position position="1"/>
    </location>
</feature>
<evidence type="ECO:0000313" key="6">
    <source>
        <dbReference type="EMBL" id="KAJ3831618.1"/>
    </source>
</evidence>
<dbReference type="InterPro" id="IPR012337">
    <property type="entry name" value="RNaseH-like_sf"/>
</dbReference>
<name>A0AA38NVX8_9AGAR</name>
<dbReference type="InterPro" id="IPR052035">
    <property type="entry name" value="ZnF_BED_domain_contain"/>
</dbReference>
<evidence type="ECO:0000313" key="7">
    <source>
        <dbReference type="Proteomes" id="UP001163846"/>
    </source>
</evidence>
<dbReference type="Proteomes" id="UP001163846">
    <property type="component" value="Unassembled WGS sequence"/>
</dbReference>
<dbReference type="GO" id="GO:0008270">
    <property type="term" value="F:zinc ion binding"/>
    <property type="evidence" value="ECO:0007669"/>
    <property type="project" value="UniProtKB-KW"/>
</dbReference>
<organism evidence="6 7">
    <name type="scientific">Lentinula raphanica</name>
    <dbReference type="NCBI Taxonomy" id="153919"/>
    <lineage>
        <taxon>Eukaryota</taxon>
        <taxon>Fungi</taxon>
        <taxon>Dikarya</taxon>
        <taxon>Basidiomycota</taxon>
        <taxon>Agaricomycotina</taxon>
        <taxon>Agaricomycetes</taxon>
        <taxon>Agaricomycetidae</taxon>
        <taxon>Agaricales</taxon>
        <taxon>Marasmiineae</taxon>
        <taxon>Omphalotaceae</taxon>
        <taxon>Lentinula</taxon>
    </lineage>
</organism>
<evidence type="ECO:0000256" key="2">
    <source>
        <dbReference type="ARBA" id="ARBA00022723"/>
    </source>
</evidence>
<keyword evidence="7" id="KW-1185">Reference proteome</keyword>
<dbReference type="SUPFAM" id="SSF53098">
    <property type="entry name" value="Ribonuclease H-like"/>
    <property type="match status" value="1"/>
</dbReference>
<dbReference type="GO" id="GO:0005634">
    <property type="term" value="C:nucleus"/>
    <property type="evidence" value="ECO:0007669"/>
    <property type="project" value="UniProtKB-SubCell"/>
</dbReference>
<evidence type="ECO:0000256" key="5">
    <source>
        <dbReference type="ARBA" id="ARBA00023242"/>
    </source>
</evidence>
<comment type="subcellular location">
    <subcellularLocation>
        <location evidence="1">Nucleus</location>
    </subcellularLocation>
</comment>
<evidence type="ECO:0000256" key="4">
    <source>
        <dbReference type="ARBA" id="ARBA00022833"/>
    </source>
</evidence>
<protein>
    <submittedName>
        <fullName evidence="6">Uncharacterized protein</fullName>
    </submittedName>
</protein>
<dbReference type="PANTHER" id="PTHR46481">
    <property type="entry name" value="ZINC FINGER BED DOMAIN-CONTAINING PROTEIN 4"/>
    <property type="match status" value="1"/>
</dbReference>
<gene>
    <name evidence="6" type="ORF">F5878DRAFT_495030</name>
</gene>
<dbReference type="PANTHER" id="PTHR46481:SF10">
    <property type="entry name" value="ZINC FINGER BED DOMAIN-CONTAINING PROTEIN 39"/>
    <property type="match status" value="1"/>
</dbReference>
<keyword evidence="2" id="KW-0479">Metal-binding</keyword>
<dbReference type="AlphaFoldDB" id="A0AA38NVX8"/>
<keyword evidence="5" id="KW-0539">Nucleus</keyword>
<proteinExistence type="predicted"/>
<reference evidence="6" key="1">
    <citation type="submission" date="2022-08" db="EMBL/GenBank/DDBJ databases">
        <authorList>
            <consortium name="DOE Joint Genome Institute"/>
            <person name="Min B."/>
            <person name="Riley R."/>
            <person name="Sierra-Patev S."/>
            <person name="Naranjo-Ortiz M."/>
            <person name="Looney B."/>
            <person name="Konkel Z."/>
            <person name="Slot J.C."/>
            <person name="Sakamoto Y."/>
            <person name="Steenwyk J.L."/>
            <person name="Rokas A."/>
            <person name="Carro J."/>
            <person name="Camarero S."/>
            <person name="Ferreira P."/>
            <person name="Molpeceres G."/>
            <person name="Ruiz-Duenas F.J."/>
            <person name="Serrano A."/>
            <person name="Henrissat B."/>
            <person name="Drula E."/>
            <person name="Hughes K.W."/>
            <person name="Mata J.L."/>
            <person name="Ishikawa N.K."/>
            <person name="Vargas-Isla R."/>
            <person name="Ushijima S."/>
            <person name="Smith C.A."/>
            <person name="Ahrendt S."/>
            <person name="Andreopoulos W."/>
            <person name="He G."/>
            <person name="Labutti K."/>
            <person name="Lipzen A."/>
            <person name="Ng V."/>
            <person name="Sandor L."/>
            <person name="Barry K."/>
            <person name="Martinez A.T."/>
            <person name="Xiao Y."/>
            <person name="Gibbons J.G."/>
            <person name="Terashima K."/>
            <person name="Hibbett D.S."/>
            <person name="Grigoriev I.V."/>
        </authorList>
    </citation>
    <scope>NUCLEOTIDE SEQUENCE</scope>
    <source>
        <strain evidence="6">TFB9207</strain>
    </source>
</reference>
<evidence type="ECO:0000256" key="1">
    <source>
        <dbReference type="ARBA" id="ARBA00004123"/>
    </source>
</evidence>
<accession>A0AA38NVX8</accession>
<keyword evidence="4" id="KW-0862">Zinc</keyword>
<feature type="non-terminal residue" evidence="6">
    <location>
        <position position="178"/>
    </location>
</feature>
<sequence length="178" mass="20427">QTRKISYKLINSSTGLLPKWREHLSDTEFAGRTLRRDVATQWNSTHNMLECFLEMKTVVSSFLDRASYKVSEYMLSDEEWDVIKDLVTILNDATLFFSTKGANIASVIPAMDVIDEAFASRILSEDVQVTEPIRHALSIGKKTLNKYYSLTDDSDLYRVAMGKLSLILHPSYKLDYFR</sequence>
<keyword evidence="3" id="KW-0863">Zinc-finger</keyword>